<dbReference type="InterPro" id="IPR009195">
    <property type="entry name" value="Uncharacterised_YjbK"/>
</dbReference>
<evidence type="ECO:0000313" key="2">
    <source>
        <dbReference type="EMBL" id="KQL54975.1"/>
    </source>
</evidence>
<dbReference type="InterPro" id="IPR033469">
    <property type="entry name" value="CYTH-like_dom_sf"/>
</dbReference>
<protein>
    <recommendedName>
        <fullName evidence="1">CYTH domain-containing protein</fullName>
    </recommendedName>
</protein>
<dbReference type="PROSITE" id="PS51707">
    <property type="entry name" value="CYTH"/>
    <property type="match status" value="1"/>
</dbReference>
<dbReference type="SMART" id="SM01118">
    <property type="entry name" value="CYTH"/>
    <property type="match status" value="1"/>
</dbReference>
<proteinExistence type="predicted"/>
<dbReference type="InterPro" id="IPR023577">
    <property type="entry name" value="CYTH_domain"/>
</dbReference>
<dbReference type="PATRIC" id="fig|157838.3.peg.3690"/>
<dbReference type="EMBL" id="LJJC01000004">
    <property type="protein sequence ID" value="KQL54975.1"/>
    <property type="molecule type" value="Genomic_DNA"/>
</dbReference>
<dbReference type="SUPFAM" id="SSF55154">
    <property type="entry name" value="CYTH-like phosphatases"/>
    <property type="match status" value="1"/>
</dbReference>
<name>A0A0Q3WZS9_9BACI</name>
<dbReference type="Proteomes" id="UP000051888">
    <property type="component" value="Unassembled WGS sequence"/>
</dbReference>
<dbReference type="OrthoDB" id="384378at2"/>
<sequence length="191" mass="22587">MSSELEIEFKNLVTVDEFTKLIHEFNIKKEDMVIQKNYYFDTPEFDIKNISCALRIRKKKGDYELTLKQPVKDGNWETNENLEEPAALKMIETGYLPDGEVKNTLTDLNIDFNTLSCFGSLTTKRAEIAYLGGLLVFDYSSYLNKEDYEIEYEVTDKNKGEENFRKLLEHFQIPLRLSENKVIRFYREYKK</sequence>
<feature type="domain" description="CYTH" evidence="1">
    <location>
        <begin position="4"/>
        <end position="191"/>
    </location>
</feature>
<dbReference type="PIRSF" id="PIRSF012526">
    <property type="entry name" value="CYTH_UCP012526"/>
    <property type="match status" value="1"/>
</dbReference>
<dbReference type="AlphaFoldDB" id="A0A0Q3WZS9"/>
<dbReference type="STRING" id="157838.AN964_16670"/>
<dbReference type="Pfam" id="PF01928">
    <property type="entry name" value="CYTH"/>
    <property type="match status" value="1"/>
</dbReference>
<evidence type="ECO:0000313" key="3">
    <source>
        <dbReference type="Proteomes" id="UP000051888"/>
    </source>
</evidence>
<accession>A0A0Q3WZS9</accession>
<organism evidence="2 3">
    <name type="scientific">Heyndrickxia shackletonii</name>
    <dbReference type="NCBI Taxonomy" id="157838"/>
    <lineage>
        <taxon>Bacteria</taxon>
        <taxon>Bacillati</taxon>
        <taxon>Bacillota</taxon>
        <taxon>Bacilli</taxon>
        <taxon>Bacillales</taxon>
        <taxon>Bacillaceae</taxon>
        <taxon>Heyndrickxia</taxon>
    </lineage>
</organism>
<dbReference type="Gene3D" id="2.40.320.10">
    <property type="entry name" value="Hypothetical Protein Pfu-838710-001"/>
    <property type="match status" value="1"/>
</dbReference>
<comment type="caution">
    <text evidence="2">The sequence shown here is derived from an EMBL/GenBank/DDBJ whole genome shotgun (WGS) entry which is preliminary data.</text>
</comment>
<reference evidence="2 3" key="1">
    <citation type="submission" date="2015-09" db="EMBL/GenBank/DDBJ databases">
        <title>Genome sequencing project for genomic taxonomy and phylogenomics of Bacillus-like bacteria.</title>
        <authorList>
            <person name="Liu B."/>
            <person name="Wang J."/>
            <person name="Zhu Y."/>
            <person name="Liu G."/>
            <person name="Chen Q."/>
            <person name="Chen Z."/>
            <person name="Lan J."/>
            <person name="Che J."/>
            <person name="Ge C."/>
            <person name="Shi H."/>
            <person name="Pan Z."/>
            <person name="Liu X."/>
        </authorList>
    </citation>
    <scope>NUCLEOTIDE SEQUENCE [LARGE SCALE GENOMIC DNA]</scope>
    <source>
        <strain evidence="2 3">LMG 18435</strain>
    </source>
</reference>
<evidence type="ECO:0000259" key="1">
    <source>
        <dbReference type="PROSITE" id="PS51707"/>
    </source>
</evidence>
<dbReference type="RefSeq" id="WP_055740771.1">
    <property type="nucleotide sequence ID" value="NZ_JAAIWL010000032.1"/>
</dbReference>
<keyword evidence="3" id="KW-1185">Reference proteome</keyword>
<gene>
    <name evidence="2" type="ORF">AN964_16670</name>
</gene>
<dbReference type="CDD" id="cd07762">
    <property type="entry name" value="CYTH-like_Pase_1"/>
    <property type="match status" value="1"/>
</dbReference>